<evidence type="ECO:0000313" key="2">
    <source>
        <dbReference type="EMBL" id="MCO6406716.1"/>
    </source>
</evidence>
<comment type="caution">
    <text evidence="2">The sequence shown here is derived from an EMBL/GenBank/DDBJ whole genome shotgun (WGS) entry which is preliminary data.</text>
</comment>
<keyword evidence="1" id="KW-0732">Signal</keyword>
<evidence type="ECO:0000256" key="1">
    <source>
        <dbReference type="SAM" id="SignalP"/>
    </source>
</evidence>
<gene>
    <name evidence="2" type="ORF">GTW23_00900</name>
</gene>
<proteinExistence type="predicted"/>
<feature type="signal peptide" evidence="1">
    <location>
        <begin position="1"/>
        <end position="38"/>
    </location>
</feature>
<accession>A0ABT1CMW2</accession>
<dbReference type="InterPro" id="IPR006311">
    <property type="entry name" value="TAT_signal"/>
</dbReference>
<keyword evidence="3" id="KW-1185">Reference proteome</keyword>
<name>A0ABT1CMW2_9HYPH</name>
<dbReference type="RefSeq" id="WP_252914277.1">
    <property type="nucleotide sequence ID" value="NZ_JAAAML010000001.1"/>
</dbReference>
<dbReference type="InterPro" id="IPR024651">
    <property type="entry name" value="FAD-SLDH_ssu"/>
</dbReference>
<organism evidence="2 3">
    <name type="scientific">Hoeflea alexandrii</name>
    <dbReference type="NCBI Taxonomy" id="288436"/>
    <lineage>
        <taxon>Bacteria</taxon>
        <taxon>Pseudomonadati</taxon>
        <taxon>Pseudomonadota</taxon>
        <taxon>Alphaproteobacteria</taxon>
        <taxon>Hyphomicrobiales</taxon>
        <taxon>Rhizobiaceae</taxon>
        <taxon>Hoeflea</taxon>
    </lineage>
</organism>
<dbReference type="EMBL" id="JAAAML010000001">
    <property type="protein sequence ID" value="MCO6406716.1"/>
    <property type="molecule type" value="Genomic_DNA"/>
</dbReference>
<dbReference type="PROSITE" id="PS51318">
    <property type="entry name" value="TAT"/>
    <property type="match status" value="1"/>
</dbReference>
<dbReference type="Pfam" id="PF12318">
    <property type="entry name" value="FAD-SLDH"/>
    <property type="match status" value="2"/>
</dbReference>
<protein>
    <submittedName>
        <fullName evidence="2">Ribonucleotide-diphosphate reductase subunit alpha</fullName>
    </submittedName>
</protein>
<evidence type="ECO:0000313" key="3">
    <source>
        <dbReference type="Proteomes" id="UP001320715"/>
    </source>
</evidence>
<sequence>MPRAKIPSQYSPTRRHLLIGGSAAALAAFAQWPGAASAAELDPERFLALSERLTRKDDLSGDIATAMLEAFKATGRADELASLVDGTDNQELANEIVAAWYSGVSPDPDSNDVLTYTDALMWQAMSFTKPMGYCGGAMGYWAEPPAG</sequence>
<feature type="chain" id="PRO_5047371502" evidence="1">
    <location>
        <begin position="39"/>
        <end position="147"/>
    </location>
</feature>
<reference evidence="2 3" key="1">
    <citation type="submission" date="2020-01" db="EMBL/GenBank/DDBJ databases">
        <title>Genomes of bacteria type strains.</title>
        <authorList>
            <person name="Chen J."/>
            <person name="Zhu S."/>
            <person name="Yang J."/>
        </authorList>
    </citation>
    <scope>NUCLEOTIDE SEQUENCE [LARGE SCALE GENOMIC DNA]</scope>
    <source>
        <strain evidence="2 3">DSM 16655</strain>
    </source>
</reference>
<dbReference type="Proteomes" id="UP001320715">
    <property type="component" value="Unassembled WGS sequence"/>
</dbReference>